<dbReference type="InterPro" id="IPR050445">
    <property type="entry name" value="Bact_polysacc_biosynth/exp"/>
</dbReference>
<protein>
    <submittedName>
        <fullName evidence="8">Exopolysaccharide biosynthesis protein EpsF</fullName>
    </submittedName>
</protein>
<gene>
    <name evidence="8" type="ORF">EQG66_05315</name>
</gene>
<keyword evidence="3 6" id="KW-0812">Transmembrane</keyword>
<keyword evidence="2" id="KW-1003">Cell membrane</keyword>
<accession>A0A4Q1KMD6</accession>
<evidence type="ECO:0000313" key="8">
    <source>
        <dbReference type="EMBL" id="RXR29954.1"/>
    </source>
</evidence>
<dbReference type="Pfam" id="PF02706">
    <property type="entry name" value="Wzz"/>
    <property type="match status" value="1"/>
</dbReference>
<evidence type="ECO:0000256" key="1">
    <source>
        <dbReference type="ARBA" id="ARBA00004651"/>
    </source>
</evidence>
<dbReference type="OrthoDB" id="230260at2"/>
<evidence type="ECO:0000259" key="7">
    <source>
        <dbReference type="Pfam" id="PF02706"/>
    </source>
</evidence>
<comment type="caution">
    <text evidence="8">The sequence shown here is derived from an EMBL/GenBank/DDBJ whole genome shotgun (WGS) entry which is preliminary data.</text>
</comment>
<name>A0A4Q1KMD6_9SPHN</name>
<reference evidence="9" key="1">
    <citation type="submission" date="2019-01" db="EMBL/GenBank/DDBJ databases">
        <title>Cytophagaceae bacterium strain CAR-16.</title>
        <authorList>
            <person name="Chen W.-M."/>
        </authorList>
    </citation>
    <scope>NUCLEOTIDE SEQUENCE [LARGE SCALE GENOMIC DNA]</scope>
    <source>
        <strain evidence="9">CHR27</strain>
    </source>
</reference>
<dbReference type="RefSeq" id="WP_129403497.1">
    <property type="nucleotide sequence ID" value="NZ_SBKP01000003.1"/>
</dbReference>
<evidence type="ECO:0000256" key="2">
    <source>
        <dbReference type="ARBA" id="ARBA00022475"/>
    </source>
</evidence>
<dbReference type="Proteomes" id="UP000290958">
    <property type="component" value="Unassembled WGS sequence"/>
</dbReference>
<evidence type="ECO:0000256" key="3">
    <source>
        <dbReference type="ARBA" id="ARBA00022692"/>
    </source>
</evidence>
<keyword evidence="9" id="KW-1185">Reference proteome</keyword>
<organism evidence="8 9">
    <name type="scientific">Sphingobium fluviale</name>
    <dbReference type="NCBI Taxonomy" id="2506423"/>
    <lineage>
        <taxon>Bacteria</taxon>
        <taxon>Pseudomonadati</taxon>
        <taxon>Pseudomonadota</taxon>
        <taxon>Alphaproteobacteria</taxon>
        <taxon>Sphingomonadales</taxon>
        <taxon>Sphingomonadaceae</taxon>
        <taxon>Sphingobium</taxon>
    </lineage>
</organism>
<evidence type="ECO:0000256" key="6">
    <source>
        <dbReference type="SAM" id="Phobius"/>
    </source>
</evidence>
<dbReference type="EMBL" id="SBKP01000003">
    <property type="protein sequence ID" value="RXR29954.1"/>
    <property type="molecule type" value="Genomic_DNA"/>
</dbReference>
<comment type="subcellular location">
    <subcellularLocation>
        <location evidence="1">Cell membrane</location>
        <topology evidence="1">Multi-pass membrane protein</topology>
    </subcellularLocation>
</comment>
<keyword evidence="5 6" id="KW-0472">Membrane</keyword>
<proteinExistence type="predicted"/>
<dbReference type="PANTHER" id="PTHR32309:SF13">
    <property type="entry name" value="FERRIC ENTEROBACTIN TRANSPORT PROTEIN FEPE"/>
    <property type="match status" value="1"/>
</dbReference>
<dbReference type="InterPro" id="IPR003856">
    <property type="entry name" value="LPS_length_determ_N"/>
</dbReference>
<feature type="domain" description="Polysaccharide chain length determinant N-terminal" evidence="7">
    <location>
        <begin position="3"/>
        <end position="86"/>
    </location>
</feature>
<feature type="transmembrane region" description="Helical" evidence="6">
    <location>
        <begin position="371"/>
        <end position="391"/>
    </location>
</feature>
<dbReference type="GO" id="GO:0005886">
    <property type="term" value="C:plasma membrane"/>
    <property type="evidence" value="ECO:0007669"/>
    <property type="project" value="UniProtKB-SubCell"/>
</dbReference>
<evidence type="ECO:0000256" key="4">
    <source>
        <dbReference type="ARBA" id="ARBA00022989"/>
    </source>
</evidence>
<dbReference type="GO" id="GO:0004713">
    <property type="term" value="F:protein tyrosine kinase activity"/>
    <property type="evidence" value="ECO:0007669"/>
    <property type="project" value="TreeGrafter"/>
</dbReference>
<dbReference type="PANTHER" id="PTHR32309">
    <property type="entry name" value="TYROSINE-PROTEIN KINASE"/>
    <property type="match status" value="1"/>
</dbReference>
<keyword evidence="4 6" id="KW-1133">Transmembrane helix</keyword>
<dbReference type="AlphaFoldDB" id="A0A4Q1KMD6"/>
<sequence length="443" mass="47911">MSFLQFFRILWARRALILLSVLGAVAAASIVVMLARPRYEATTRIELDLLKPDPVTGQSIGGRSLPDYVKTQVQLMQDYKVAGRAVDMLGWQNSPRMAANYARRQPGDKRDFHRWLAQPVMDNTNVVWMSGTSLIAISYTSSNPETAAKMADTVRDAYIDQVLATKRDYAMKNANWYYKQADDTYTKLKKAVERLTAFEKANGIILADDASDPEMAKLKMLAQAAPAAQAAAGAFIAPSTVQVAALESQIASQSKILGPNHPDLQTLRSQLATAQTAVAREIAMARSGSAPGGPSASSMLSAQTQKVLAQRGKVSEAKRMATDVQVLRSQYDKALQKAADFEQQAQTTESGVKVLANAVVPRSPDFPNIPLILGGALTISFAFGTLAALIIELLNRRVRSAEDLVNSGLPVVGIMGHSADADPEGLLWRILGIRMPQLGRAAS</sequence>
<evidence type="ECO:0000256" key="5">
    <source>
        <dbReference type="ARBA" id="ARBA00023136"/>
    </source>
</evidence>
<evidence type="ECO:0000313" key="9">
    <source>
        <dbReference type="Proteomes" id="UP000290958"/>
    </source>
</evidence>